<gene>
    <name evidence="2" type="ORF">SAMN05216499_118133</name>
</gene>
<feature type="compositionally biased region" description="Basic and acidic residues" evidence="1">
    <location>
        <begin position="191"/>
        <end position="217"/>
    </location>
</feature>
<feature type="compositionally biased region" description="Pro residues" evidence="1">
    <location>
        <begin position="181"/>
        <end position="190"/>
    </location>
</feature>
<dbReference type="EMBL" id="FRBI01000018">
    <property type="protein sequence ID" value="SHN02897.1"/>
    <property type="molecule type" value="Genomic_DNA"/>
</dbReference>
<evidence type="ECO:0000313" key="3">
    <source>
        <dbReference type="Proteomes" id="UP000184111"/>
    </source>
</evidence>
<proteinExistence type="predicted"/>
<dbReference type="OrthoDB" id="3541690at2"/>
<feature type="region of interest" description="Disordered" evidence="1">
    <location>
        <begin position="275"/>
        <end position="319"/>
    </location>
</feature>
<feature type="region of interest" description="Disordered" evidence="1">
    <location>
        <begin position="161"/>
        <end position="258"/>
    </location>
</feature>
<name>A0A1M7NGI0_9ACTN</name>
<sequence length="319" mass="34130">MAARRRSAGRSGAAPDLEAVCDDLYTGAPGDFVARRDEQAGAAKAAGDPGTARAIRALRKPSLSAWAANLLVRRRPEEARQFLQLGEALRRAHDELDSAQMRELGSQQWRVISQLARQAAGLAQEAGHRLSDAVQREVESTLRAVIADPEAAEQWARGRLSGALTPPTDLPAAGARSAPTEPAPSKPAPPRADRHDELAERRRERQHRLAEAREAAKTAEAGLRGARKEAASAAAASAEAEDRVGQAGRAVAEAEDRVEQARRAVAVAEDRLRQAREAHAEARTSAQEAEAGRRAADDAVGRAEQVRHDASAAVERLSR</sequence>
<evidence type="ECO:0000313" key="2">
    <source>
        <dbReference type="EMBL" id="SHN02897.1"/>
    </source>
</evidence>
<evidence type="ECO:0000256" key="1">
    <source>
        <dbReference type="SAM" id="MobiDB-lite"/>
    </source>
</evidence>
<dbReference type="STRING" id="310782.SAMN05216499_118133"/>
<feature type="compositionally biased region" description="Basic and acidic residues" evidence="1">
    <location>
        <begin position="290"/>
        <end position="319"/>
    </location>
</feature>
<reference evidence="2 3" key="1">
    <citation type="submission" date="2016-11" db="EMBL/GenBank/DDBJ databases">
        <authorList>
            <person name="Jaros S."/>
            <person name="Januszkiewicz K."/>
            <person name="Wedrychowicz H."/>
        </authorList>
    </citation>
    <scope>NUCLEOTIDE SEQUENCE [LARGE SCALE GENOMIC DNA]</scope>
    <source>
        <strain evidence="2 3">CGMCC 4.2025</strain>
    </source>
</reference>
<dbReference type="RefSeq" id="WP_079190036.1">
    <property type="nucleotide sequence ID" value="NZ_FRBI01000018.1"/>
</dbReference>
<protein>
    <submittedName>
        <fullName evidence="2">Uncharacterized protein</fullName>
    </submittedName>
</protein>
<organism evidence="2 3">
    <name type="scientific">Actinacidiphila paucisporea</name>
    <dbReference type="NCBI Taxonomy" id="310782"/>
    <lineage>
        <taxon>Bacteria</taxon>
        <taxon>Bacillati</taxon>
        <taxon>Actinomycetota</taxon>
        <taxon>Actinomycetes</taxon>
        <taxon>Kitasatosporales</taxon>
        <taxon>Streptomycetaceae</taxon>
        <taxon>Actinacidiphila</taxon>
    </lineage>
</organism>
<dbReference type="Proteomes" id="UP000184111">
    <property type="component" value="Unassembled WGS sequence"/>
</dbReference>
<keyword evidence="3" id="KW-1185">Reference proteome</keyword>
<dbReference type="AlphaFoldDB" id="A0A1M7NGI0"/>
<accession>A0A1M7NGI0</accession>